<dbReference type="InterPro" id="IPR011032">
    <property type="entry name" value="GroES-like_sf"/>
</dbReference>
<dbReference type="Pfam" id="PF00107">
    <property type="entry name" value="ADH_zinc_N"/>
    <property type="match status" value="1"/>
</dbReference>
<dbReference type="InterPro" id="IPR050129">
    <property type="entry name" value="Zn_alcohol_dh"/>
</dbReference>
<dbReference type="InterPro" id="IPR013154">
    <property type="entry name" value="ADH-like_N"/>
</dbReference>
<accession>A0A1H6DSI3</accession>
<keyword evidence="7" id="KW-1185">Reference proteome</keyword>
<keyword evidence="2" id="KW-0862">Zinc</keyword>
<evidence type="ECO:0000256" key="2">
    <source>
        <dbReference type="ARBA" id="ARBA00022833"/>
    </source>
</evidence>
<dbReference type="Gene3D" id="3.90.180.10">
    <property type="entry name" value="Medium-chain alcohol dehydrogenases, catalytic domain"/>
    <property type="match status" value="1"/>
</dbReference>
<dbReference type="PANTHER" id="PTHR43401">
    <property type="entry name" value="L-THREONINE 3-DEHYDROGENASE"/>
    <property type="match status" value="1"/>
</dbReference>
<dbReference type="SUPFAM" id="SSF50129">
    <property type="entry name" value="GroES-like"/>
    <property type="match status" value="1"/>
</dbReference>
<keyword evidence="1" id="KW-0479">Metal-binding</keyword>
<organism evidence="6 7">
    <name type="scientific">Marinobacterium lutimaris</name>
    <dbReference type="NCBI Taxonomy" id="568106"/>
    <lineage>
        <taxon>Bacteria</taxon>
        <taxon>Pseudomonadati</taxon>
        <taxon>Pseudomonadota</taxon>
        <taxon>Gammaproteobacteria</taxon>
        <taxon>Oceanospirillales</taxon>
        <taxon>Oceanospirillaceae</taxon>
        <taxon>Marinobacterium</taxon>
    </lineage>
</organism>
<dbReference type="GO" id="GO:0046872">
    <property type="term" value="F:metal ion binding"/>
    <property type="evidence" value="ECO:0007669"/>
    <property type="project" value="UniProtKB-KW"/>
</dbReference>
<sequence>MSTKMMRAARMYECGQPMVIEEIPVPQIRPTEVLVKVEACGIVPNLNNILTNWVSWFPHMPLPPLPAIFGLDPTGVIEAVGDQVYDFKPGDRVYVNPARYCGSCRACRSGNSTGCTSYTFNGYFGFTKNSARIFEDYPYGGLCEYMPAPQYSLVKLPDNMDFNTAARLGYVGTGYRALRKAGAGPNSTVLINGISGTLGIGVLACALAIGVRKIIGTARNEALFQRVKDLAPAPAGRIEIHQLGSGSIEDWAYDVTKGDGVDIVIDALGPGAPQETLLDAMRSLKRTGTLVNIGAVSGQLPVDIHRMMDQEQTLMGSAWFTTGQGQEMADMVESGVLDLSFFEHNTFPLEDVNKAINGIENRAGGFGNFVICP</sequence>
<proteinExistence type="predicted"/>
<dbReference type="SMART" id="SM00829">
    <property type="entry name" value="PKS_ER"/>
    <property type="match status" value="1"/>
</dbReference>
<protein>
    <submittedName>
        <fullName evidence="6">Alcohol dehydrogenase</fullName>
    </submittedName>
</protein>
<dbReference type="OrthoDB" id="9773078at2"/>
<evidence type="ECO:0000313" key="7">
    <source>
        <dbReference type="Proteomes" id="UP000236745"/>
    </source>
</evidence>
<feature type="domain" description="Enoyl reductase (ER)" evidence="5">
    <location>
        <begin position="15"/>
        <end position="371"/>
    </location>
</feature>
<dbReference type="SUPFAM" id="SSF51735">
    <property type="entry name" value="NAD(P)-binding Rossmann-fold domains"/>
    <property type="match status" value="1"/>
</dbReference>
<dbReference type="AlphaFoldDB" id="A0A1H6DSI3"/>
<evidence type="ECO:0000256" key="1">
    <source>
        <dbReference type="ARBA" id="ARBA00022723"/>
    </source>
</evidence>
<dbReference type="InterPro" id="IPR013149">
    <property type="entry name" value="ADH-like_C"/>
</dbReference>
<keyword evidence="4" id="KW-0812">Transmembrane</keyword>
<evidence type="ECO:0000256" key="3">
    <source>
        <dbReference type="ARBA" id="ARBA00023002"/>
    </source>
</evidence>
<feature type="transmembrane region" description="Helical" evidence="4">
    <location>
        <begin position="189"/>
        <end position="211"/>
    </location>
</feature>
<dbReference type="InterPro" id="IPR020843">
    <property type="entry name" value="ER"/>
</dbReference>
<gene>
    <name evidence="6" type="ORF">SAMN05444390_10939</name>
</gene>
<dbReference type="Proteomes" id="UP000236745">
    <property type="component" value="Unassembled WGS sequence"/>
</dbReference>
<keyword evidence="4" id="KW-1133">Transmembrane helix</keyword>
<dbReference type="Gene3D" id="3.40.50.720">
    <property type="entry name" value="NAD(P)-binding Rossmann-like Domain"/>
    <property type="match status" value="1"/>
</dbReference>
<dbReference type="PANTHER" id="PTHR43401:SF2">
    <property type="entry name" value="L-THREONINE 3-DEHYDROGENASE"/>
    <property type="match status" value="1"/>
</dbReference>
<keyword evidence="3" id="KW-0560">Oxidoreductase</keyword>
<evidence type="ECO:0000259" key="5">
    <source>
        <dbReference type="SMART" id="SM00829"/>
    </source>
</evidence>
<dbReference type="InterPro" id="IPR036291">
    <property type="entry name" value="NAD(P)-bd_dom_sf"/>
</dbReference>
<name>A0A1H6DSI3_9GAMM</name>
<evidence type="ECO:0000256" key="4">
    <source>
        <dbReference type="SAM" id="Phobius"/>
    </source>
</evidence>
<dbReference type="RefSeq" id="WP_104005843.1">
    <property type="nucleotide sequence ID" value="NZ_FNVQ01000009.1"/>
</dbReference>
<keyword evidence="4" id="KW-0472">Membrane</keyword>
<dbReference type="GO" id="GO:0016491">
    <property type="term" value="F:oxidoreductase activity"/>
    <property type="evidence" value="ECO:0007669"/>
    <property type="project" value="UniProtKB-KW"/>
</dbReference>
<evidence type="ECO:0000313" key="6">
    <source>
        <dbReference type="EMBL" id="SEG88190.1"/>
    </source>
</evidence>
<reference evidence="6 7" key="1">
    <citation type="submission" date="2016-10" db="EMBL/GenBank/DDBJ databases">
        <authorList>
            <person name="de Groot N.N."/>
        </authorList>
    </citation>
    <scope>NUCLEOTIDE SEQUENCE [LARGE SCALE GENOMIC DNA]</scope>
    <source>
        <strain evidence="6 7">DSM 22012</strain>
    </source>
</reference>
<dbReference type="Pfam" id="PF08240">
    <property type="entry name" value="ADH_N"/>
    <property type="match status" value="1"/>
</dbReference>
<dbReference type="EMBL" id="FNVQ01000009">
    <property type="protein sequence ID" value="SEG88190.1"/>
    <property type="molecule type" value="Genomic_DNA"/>
</dbReference>